<dbReference type="Proteomes" id="UP000239532">
    <property type="component" value="Unassembled WGS sequence"/>
</dbReference>
<gene>
    <name evidence="1" type="ORF">BST86_01420</name>
</gene>
<evidence type="ECO:0000313" key="1">
    <source>
        <dbReference type="EMBL" id="PRP65843.1"/>
    </source>
</evidence>
<dbReference type="AlphaFoldDB" id="A0A2S9WQU5"/>
<keyword evidence="2" id="KW-1185">Reference proteome</keyword>
<accession>A0A2S9WQU5</accession>
<comment type="caution">
    <text evidence="1">The sequence shown here is derived from an EMBL/GenBank/DDBJ whole genome shotgun (WGS) entry which is preliminary data.</text>
</comment>
<proteinExistence type="predicted"/>
<organism evidence="1 2">
    <name type="scientific">Nonlabens agnitus</name>
    <dbReference type="NCBI Taxonomy" id="870484"/>
    <lineage>
        <taxon>Bacteria</taxon>
        <taxon>Pseudomonadati</taxon>
        <taxon>Bacteroidota</taxon>
        <taxon>Flavobacteriia</taxon>
        <taxon>Flavobacteriales</taxon>
        <taxon>Flavobacteriaceae</taxon>
        <taxon>Nonlabens</taxon>
    </lineage>
</organism>
<dbReference type="RefSeq" id="WP_105981709.1">
    <property type="nucleotide sequence ID" value="NZ_MQUC01000003.1"/>
</dbReference>
<dbReference type="EMBL" id="MQUC01000003">
    <property type="protein sequence ID" value="PRP65843.1"/>
    <property type="molecule type" value="Genomic_DNA"/>
</dbReference>
<evidence type="ECO:0000313" key="2">
    <source>
        <dbReference type="Proteomes" id="UP000239532"/>
    </source>
</evidence>
<protein>
    <recommendedName>
        <fullName evidence="3">ParB/Sulfiredoxin domain-containing protein</fullName>
    </recommendedName>
</protein>
<reference evidence="1 2" key="1">
    <citation type="submission" date="2016-11" db="EMBL/GenBank/DDBJ databases">
        <title>Trade-off between light-utilization and light-protection in marine flavobacteria.</title>
        <authorList>
            <person name="Kumagai Y."/>
        </authorList>
    </citation>
    <scope>NUCLEOTIDE SEQUENCE [LARGE SCALE GENOMIC DNA]</scope>
    <source>
        <strain evidence="1 2">JCM 17109</strain>
    </source>
</reference>
<evidence type="ECO:0008006" key="3">
    <source>
        <dbReference type="Google" id="ProtNLM"/>
    </source>
</evidence>
<sequence>MELSEEEIQKFWEEKLANEAYFRRLSADEVEYKKKDKSFFTNLNIQWCTEVSEIDTAFLFEDRKFTLLDADIFFDAYTIVNINIDRVLNFLFDDASFIERRYSKTKLWDQTDRENYKYTKLLNYINDGQALCPPILSYRKNEFSDGKLVFSIIDGNHRTAFSRYIGLQEINFLIHKNDWKNLKLHLE</sequence>
<name>A0A2S9WQU5_9FLAO</name>